<evidence type="ECO:0000256" key="1">
    <source>
        <dbReference type="SAM" id="Phobius"/>
    </source>
</evidence>
<dbReference type="EMBL" id="SODL02000001">
    <property type="protein sequence ID" value="MCP2366146.1"/>
    <property type="molecule type" value="Genomic_DNA"/>
</dbReference>
<reference evidence="2" key="3">
    <citation type="submission" date="2022-06" db="EMBL/GenBank/DDBJ databases">
        <title>Genomic Encyclopedia of Type Strains, Phase III (KMG-III): the genomes of soil and plant-associated and newly described type strains.</title>
        <authorList>
            <person name="Whitman W."/>
        </authorList>
    </citation>
    <scope>NUCLEOTIDE SEQUENCE</scope>
    <source>
        <strain evidence="2">CPCC 202695</strain>
    </source>
</reference>
<accession>A0A1H1WEC8</accession>
<feature type="transmembrane region" description="Helical" evidence="1">
    <location>
        <begin position="84"/>
        <end position="103"/>
    </location>
</feature>
<feature type="transmembrane region" description="Helical" evidence="1">
    <location>
        <begin position="21"/>
        <end position="41"/>
    </location>
</feature>
<dbReference type="STRING" id="589382.SAMN04489721_2217"/>
<dbReference type="AlphaFoldDB" id="A0A1H1WEC8"/>
<evidence type="ECO:0000313" key="5">
    <source>
        <dbReference type="Proteomes" id="UP000893823"/>
    </source>
</evidence>
<dbReference type="Proteomes" id="UP000893823">
    <property type="component" value="Unassembled WGS sequence"/>
</dbReference>
<feature type="transmembrane region" description="Helical" evidence="1">
    <location>
        <begin position="195"/>
        <end position="214"/>
    </location>
</feature>
<feature type="transmembrane region" description="Helical" evidence="1">
    <location>
        <begin position="134"/>
        <end position="153"/>
    </location>
</feature>
<keyword evidence="5" id="KW-1185">Reference proteome</keyword>
<dbReference type="Proteomes" id="UP000199482">
    <property type="component" value="Chromosome I"/>
</dbReference>
<feature type="transmembrane region" description="Helical" evidence="1">
    <location>
        <begin position="165"/>
        <end position="183"/>
    </location>
</feature>
<dbReference type="RefSeq" id="WP_092672220.1">
    <property type="nucleotide sequence ID" value="NZ_BMDN01000001.1"/>
</dbReference>
<protein>
    <submittedName>
        <fullName evidence="3">Uncharacterized protein</fullName>
    </submittedName>
</protein>
<dbReference type="OrthoDB" id="5141757at2"/>
<sequence length="327" mass="35031">MAIQTIVEKLSPGETLRTYRYARLSIIGAVLLLAIVLGIYVANEGMIESVSASYYTPARNVFVGVLFAVCLAFLAISGSGAQHYLLNLAALMAPVVAVVPTPITSRELLRLSGLSCDDGEVQCVRELVNQEVRMSVSGLVVIGIIGLIAAVWISVAEGKPWRNALLEYALPALAILAFGAWMMLDFTGFKKGAHVLAAVLFFLPIALIAAIHAVQISSEGGQGRRSVSKYVQGYAVIGFVIALDVIVMAGLLVADDWGLLDAQQMLGPWWVFVGEAIAIGAFGAFWLLRTIETWGEEREVIEKQKDDVTAAKARIAPEEQVGKAASV</sequence>
<name>A0A1H1WEC8_9MICO</name>
<reference evidence="3" key="1">
    <citation type="submission" date="2016-10" db="EMBL/GenBank/DDBJ databases">
        <authorList>
            <person name="de Groot N.N."/>
        </authorList>
    </citation>
    <scope>NUCLEOTIDE SEQUENCE [LARGE SCALE GENOMIC DNA]</scope>
    <source>
        <strain evidence="3">CPCC 202695</strain>
    </source>
</reference>
<reference evidence="4" key="2">
    <citation type="submission" date="2016-10" db="EMBL/GenBank/DDBJ databases">
        <authorList>
            <person name="Varghese N."/>
            <person name="Submissions S."/>
        </authorList>
    </citation>
    <scope>NUCLEOTIDE SEQUENCE [LARGE SCALE GENOMIC DNA]</scope>
    <source>
        <strain evidence="4">CPCC 202695</strain>
    </source>
</reference>
<dbReference type="EMBL" id="LT629755">
    <property type="protein sequence ID" value="SDS95010.1"/>
    <property type="molecule type" value="Genomic_DNA"/>
</dbReference>
<proteinExistence type="predicted"/>
<gene>
    <name evidence="2" type="ORF">BCL57_000288</name>
    <name evidence="3" type="ORF">SAMN04489721_2217</name>
</gene>
<feature type="transmembrane region" description="Helical" evidence="1">
    <location>
        <begin position="61"/>
        <end position="77"/>
    </location>
</feature>
<evidence type="ECO:0000313" key="3">
    <source>
        <dbReference type="EMBL" id="SDS95010.1"/>
    </source>
</evidence>
<feature type="transmembrane region" description="Helical" evidence="1">
    <location>
        <begin position="234"/>
        <end position="254"/>
    </location>
</feature>
<organism evidence="3 4">
    <name type="scientific">Agromyces flavus</name>
    <dbReference type="NCBI Taxonomy" id="589382"/>
    <lineage>
        <taxon>Bacteria</taxon>
        <taxon>Bacillati</taxon>
        <taxon>Actinomycetota</taxon>
        <taxon>Actinomycetes</taxon>
        <taxon>Micrococcales</taxon>
        <taxon>Microbacteriaceae</taxon>
        <taxon>Agromyces</taxon>
    </lineage>
</organism>
<evidence type="ECO:0000313" key="2">
    <source>
        <dbReference type="EMBL" id="MCP2366146.1"/>
    </source>
</evidence>
<feature type="transmembrane region" description="Helical" evidence="1">
    <location>
        <begin position="266"/>
        <end position="288"/>
    </location>
</feature>
<evidence type="ECO:0000313" key="4">
    <source>
        <dbReference type="Proteomes" id="UP000199482"/>
    </source>
</evidence>
<keyword evidence="1" id="KW-0472">Membrane</keyword>
<keyword evidence="1" id="KW-1133">Transmembrane helix</keyword>
<keyword evidence="1" id="KW-0812">Transmembrane</keyword>